<dbReference type="InterPro" id="IPR022064">
    <property type="entry name" value="DUF3619"/>
</dbReference>
<evidence type="ECO:0000313" key="4">
    <source>
        <dbReference type="Proteomes" id="UP000053300"/>
    </source>
</evidence>
<evidence type="ECO:0008006" key="6">
    <source>
        <dbReference type="Google" id="ProtNLM"/>
    </source>
</evidence>
<proteinExistence type="predicted"/>
<dbReference type="Proteomes" id="UP000053300">
    <property type="component" value="Unassembled WGS sequence"/>
</dbReference>
<dbReference type="OrthoDB" id="8562153at2"/>
<accession>A0A1V3TQA0</accession>
<evidence type="ECO:0000313" key="2">
    <source>
        <dbReference type="EMBL" id="AQZ97000.1"/>
    </source>
</evidence>
<dbReference type="STRING" id="225992.B5M06_00695"/>
<evidence type="ECO:0000313" key="5">
    <source>
        <dbReference type="Proteomes" id="UP000242792"/>
    </source>
</evidence>
<name>A0A0W7Z354_9BURK</name>
<keyword evidence="4" id="KW-1185">Reference proteome</keyword>
<dbReference type="Pfam" id="PF12279">
    <property type="entry name" value="DUF3619"/>
    <property type="match status" value="1"/>
</dbReference>
<accession>A0A1V0BAU7</accession>
<dbReference type="EMBL" id="LPXH01000018">
    <property type="protein sequence ID" value="KUF41861.1"/>
    <property type="molecule type" value="Genomic_DNA"/>
</dbReference>
<dbReference type="AlphaFoldDB" id="A0A0W7Z354"/>
<protein>
    <recommendedName>
        <fullName evidence="6">DUF3619 family protein</fullName>
    </recommendedName>
</protein>
<reference evidence="3 4" key="1">
    <citation type="submission" date="2015-12" db="EMBL/GenBank/DDBJ databases">
        <title>Complete genome sequence of a multi-drug resistant strain Acidovorax sp. 12322-1.</title>
        <authorList>
            <person name="Ming D."/>
            <person name="Wang M."/>
            <person name="Hu S."/>
            <person name="Zhou Y."/>
            <person name="Jiang T."/>
        </authorList>
    </citation>
    <scope>NUCLEOTIDE SEQUENCE [LARGE SCALE GENOMIC DNA]</scope>
    <source>
        <strain evidence="3 4">12322-1</strain>
    </source>
</reference>
<organism evidence="3 4">
    <name type="scientific">Comamonas kerstersii</name>
    <dbReference type="NCBI Taxonomy" id="225992"/>
    <lineage>
        <taxon>Bacteria</taxon>
        <taxon>Pseudomonadati</taxon>
        <taxon>Pseudomonadota</taxon>
        <taxon>Betaproteobacteria</taxon>
        <taxon>Burkholderiales</taxon>
        <taxon>Comamonadaceae</taxon>
        <taxon>Comamonas</taxon>
    </lineage>
</organism>
<dbReference type="RefSeq" id="WP_054064935.1">
    <property type="nucleotide sequence ID" value="NZ_CATYED010000015.1"/>
</dbReference>
<keyword evidence="1" id="KW-1133">Transmembrane helix</keyword>
<sequence>MTTPSHQNEHAAEQFARKLTAHLSMANAELPYVVTERLRAARMQALSVRKRESSPLRVRQTEAASSLLGNADGTLSLGAPMQDNTPIWLRRLLTALPLVALAGALTFIGIDQDSRATVDIAEVDAALLTSELPPAAYTDPGFQQYLQATVSDTP</sequence>
<dbReference type="Proteomes" id="UP000242792">
    <property type="component" value="Chromosome"/>
</dbReference>
<evidence type="ECO:0000313" key="3">
    <source>
        <dbReference type="EMBL" id="KUF41861.1"/>
    </source>
</evidence>
<dbReference type="EMBL" id="CP020121">
    <property type="protein sequence ID" value="AQZ97000.1"/>
    <property type="molecule type" value="Genomic_DNA"/>
</dbReference>
<accession>A0A0W7Z354</accession>
<keyword evidence="1" id="KW-0812">Transmembrane</keyword>
<dbReference type="KEGG" id="cke:B5M06_00695"/>
<evidence type="ECO:0000256" key="1">
    <source>
        <dbReference type="SAM" id="Phobius"/>
    </source>
</evidence>
<feature type="transmembrane region" description="Helical" evidence="1">
    <location>
        <begin position="92"/>
        <end position="110"/>
    </location>
</feature>
<dbReference type="GeneID" id="83037833"/>
<reference evidence="2 5" key="2">
    <citation type="submission" date="2017-03" db="EMBL/GenBank/DDBJ databases">
        <title>Rapid Whole Genome Sequencing of Comamonas kerstersii Causing Continuous ambulatory Peritoneal Dialysis-Associated Peritonitis.</title>
        <authorList>
            <person name="Zheng B."/>
        </authorList>
    </citation>
    <scope>NUCLEOTIDE SEQUENCE [LARGE SCALE GENOMIC DNA]</scope>
    <source>
        <strain evidence="2 5">8943</strain>
    </source>
</reference>
<keyword evidence="1" id="KW-0472">Membrane</keyword>
<gene>
    <name evidence="3" type="ORF">AS359_05330</name>
    <name evidence="2" type="ORF">B5M06_00695</name>
</gene>